<dbReference type="InterPro" id="IPR009071">
    <property type="entry name" value="HMG_box_dom"/>
</dbReference>
<sequence length="236" mass="26541">MSELLLYGQDAVTSGAISKTLVDLNGEVRSKTQMEISEEVAELWKSAPEELKILYRMFAEGEFQEPEEKQPVCEPQDPESTSGASVTISAEMSEIMFKDGNSEPTVDRNPRPRFPDPNAKIPRPPNAFILYRRDILGSGAVATEAICECCGAERLRTQGEISKDISFLWKNAPDDVKSHYNGLAEERKKEHKEKYPDYRFCPKASKKTRSTSRRLQTKACSHGPNNFIRAILPDNV</sequence>
<dbReference type="InterPro" id="IPR036910">
    <property type="entry name" value="HMG_box_dom_sf"/>
</dbReference>
<evidence type="ECO:0000313" key="6">
    <source>
        <dbReference type="EMBL" id="KAL0571349.1"/>
    </source>
</evidence>
<evidence type="ECO:0000256" key="1">
    <source>
        <dbReference type="ARBA" id="ARBA00023125"/>
    </source>
</evidence>
<protein>
    <submittedName>
        <fullName evidence="6">Slightly ste11-like protein</fullName>
    </submittedName>
</protein>
<dbReference type="EMBL" id="JBAHYK010000783">
    <property type="protein sequence ID" value="KAL0571349.1"/>
    <property type="molecule type" value="Genomic_DNA"/>
</dbReference>
<accession>A0ABR3F8B0</accession>
<keyword evidence="7" id="KW-1185">Reference proteome</keyword>
<dbReference type="Pfam" id="PF00505">
    <property type="entry name" value="HMG_box"/>
    <property type="match status" value="1"/>
</dbReference>
<gene>
    <name evidence="6" type="primary">RFG1_6</name>
    <name evidence="6" type="ORF">V5O48_010615</name>
</gene>
<dbReference type="Gene3D" id="1.10.30.10">
    <property type="entry name" value="High mobility group box domain"/>
    <property type="match status" value="1"/>
</dbReference>
<keyword evidence="2" id="KW-0804">Transcription</keyword>
<evidence type="ECO:0000313" key="7">
    <source>
        <dbReference type="Proteomes" id="UP001465976"/>
    </source>
</evidence>
<evidence type="ECO:0000259" key="5">
    <source>
        <dbReference type="PROSITE" id="PS50118"/>
    </source>
</evidence>
<comment type="caution">
    <text evidence="6">The sequence shown here is derived from an EMBL/GenBank/DDBJ whole genome shotgun (WGS) entry which is preliminary data.</text>
</comment>
<dbReference type="PROSITE" id="PS50118">
    <property type="entry name" value="HMG_BOX_2"/>
    <property type="match status" value="1"/>
</dbReference>
<keyword evidence="3" id="KW-0539">Nucleus</keyword>
<feature type="region of interest" description="Disordered" evidence="4">
    <location>
        <begin position="99"/>
        <end position="121"/>
    </location>
</feature>
<name>A0ABR3F8B0_9AGAR</name>
<evidence type="ECO:0000256" key="3">
    <source>
        <dbReference type="PROSITE-ProRule" id="PRU00267"/>
    </source>
</evidence>
<keyword evidence="1 3" id="KW-0238">DNA-binding</keyword>
<feature type="DNA-binding region" description="HMG box" evidence="3">
    <location>
        <begin position="121"/>
        <end position="199"/>
    </location>
</feature>
<dbReference type="PANTHER" id="PTHR10270:SF161">
    <property type="entry name" value="SEX-DETERMINING REGION Y PROTEIN"/>
    <property type="match status" value="1"/>
</dbReference>
<evidence type="ECO:0000256" key="2">
    <source>
        <dbReference type="ARBA" id="ARBA00023163"/>
    </source>
</evidence>
<dbReference type="PANTHER" id="PTHR10270">
    <property type="entry name" value="SOX TRANSCRIPTION FACTOR"/>
    <property type="match status" value="1"/>
</dbReference>
<reference evidence="6 7" key="1">
    <citation type="submission" date="2024-02" db="EMBL/GenBank/DDBJ databases">
        <title>A draft genome for the cacao thread blight pathogen Marasmius crinis-equi.</title>
        <authorList>
            <person name="Cohen S.P."/>
            <person name="Baruah I.K."/>
            <person name="Amoako-Attah I."/>
            <person name="Bukari Y."/>
            <person name="Meinhardt L.W."/>
            <person name="Bailey B.A."/>
        </authorList>
    </citation>
    <scope>NUCLEOTIDE SEQUENCE [LARGE SCALE GENOMIC DNA]</scope>
    <source>
        <strain evidence="6 7">GH-76</strain>
    </source>
</reference>
<dbReference type="SMART" id="SM00398">
    <property type="entry name" value="HMG"/>
    <property type="match status" value="1"/>
</dbReference>
<feature type="domain" description="HMG box" evidence="5">
    <location>
        <begin position="121"/>
        <end position="199"/>
    </location>
</feature>
<feature type="compositionally biased region" description="Basic and acidic residues" evidence="4">
    <location>
        <begin position="99"/>
        <end position="114"/>
    </location>
</feature>
<feature type="region of interest" description="Disordered" evidence="4">
    <location>
        <begin position="65"/>
        <end position="85"/>
    </location>
</feature>
<proteinExistence type="predicted"/>
<evidence type="ECO:0000256" key="4">
    <source>
        <dbReference type="SAM" id="MobiDB-lite"/>
    </source>
</evidence>
<organism evidence="6 7">
    <name type="scientific">Marasmius crinis-equi</name>
    <dbReference type="NCBI Taxonomy" id="585013"/>
    <lineage>
        <taxon>Eukaryota</taxon>
        <taxon>Fungi</taxon>
        <taxon>Dikarya</taxon>
        <taxon>Basidiomycota</taxon>
        <taxon>Agaricomycotina</taxon>
        <taxon>Agaricomycetes</taxon>
        <taxon>Agaricomycetidae</taxon>
        <taxon>Agaricales</taxon>
        <taxon>Marasmiineae</taxon>
        <taxon>Marasmiaceae</taxon>
        <taxon>Marasmius</taxon>
    </lineage>
</organism>
<dbReference type="InterPro" id="IPR050140">
    <property type="entry name" value="SRY-related_HMG-box_TF-like"/>
</dbReference>
<dbReference type="Proteomes" id="UP001465976">
    <property type="component" value="Unassembled WGS sequence"/>
</dbReference>
<dbReference type="SUPFAM" id="SSF47095">
    <property type="entry name" value="HMG-box"/>
    <property type="match status" value="2"/>
</dbReference>